<evidence type="ECO:0000256" key="1">
    <source>
        <dbReference type="ARBA" id="ARBA00004429"/>
    </source>
</evidence>
<dbReference type="Proteomes" id="UP000294835">
    <property type="component" value="Unassembled WGS sequence"/>
</dbReference>
<comment type="subunit">
    <text evidence="9">The complex comprises the extracytoplasmic solute receptor protein and the two transmembrane proteins.</text>
</comment>
<keyword evidence="3" id="KW-1003">Cell membrane</keyword>
<comment type="similarity">
    <text evidence="8 9">Belongs to the TRAP transporter small permease family.</text>
</comment>
<comment type="subcellular location">
    <subcellularLocation>
        <location evidence="1 9">Cell inner membrane</location>
        <topology evidence="1 9">Multi-pass membrane protein</topology>
    </subcellularLocation>
</comment>
<evidence type="ECO:0000256" key="8">
    <source>
        <dbReference type="ARBA" id="ARBA00038436"/>
    </source>
</evidence>
<keyword evidence="4 9" id="KW-0997">Cell inner membrane</keyword>
<dbReference type="AlphaFoldDB" id="A0A4V2SRU8"/>
<comment type="caution">
    <text evidence="11">The sequence shown here is derived from an EMBL/GenBank/DDBJ whole genome shotgun (WGS) entry which is preliminary data.</text>
</comment>
<evidence type="ECO:0000256" key="5">
    <source>
        <dbReference type="ARBA" id="ARBA00022692"/>
    </source>
</evidence>
<evidence type="ECO:0000256" key="6">
    <source>
        <dbReference type="ARBA" id="ARBA00022989"/>
    </source>
</evidence>
<dbReference type="OrthoDB" id="9797534at2"/>
<evidence type="ECO:0000313" key="11">
    <source>
        <dbReference type="EMBL" id="TCP44226.1"/>
    </source>
</evidence>
<dbReference type="InterPro" id="IPR055348">
    <property type="entry name" value="DctQ"/>
</dbReference>
<feature type="transmembrane region" description="Helical" evidence="9">
    <location>
        <begin position="20"/>
        <end position="40"/>
    </location>
</feature>
<dbReference type="EMBL" id="SLXP01000001">
    <property type="protein sequence ID" value="TCP44226.1"/>
    <property type="molecule type" value="Genomic_DNA"/>
</dbReference>
<keyword evidence="7 9" id="KW-0472">Membrane</keyword>
<evidence type="ECO:0000256" key="9">
    <source>
        <dbReference type="RuleBase" id="RU369079"/>
    </source>
</evidence>
<gene>
    <name evidence="11" type="ORF">EV662_101317</name>
</gene>
<comment type="function">
    <text evidence="9">Part of the tripartite ATP-independent periplasmic (TRAP) transport system.</text>
</comment>
<dbReference type="RefSeq" id="WP_132460367.1">
    <property type="nucleotide sequence ID" value="NZ_SLXP01000001.1"/>
</dbReference>
<name>A0A4V2SRU8_9RHOB</name>
<keyword evidence="12" id="KW-1185">Reference proteome</keyword>
<organism evidence="11 12">
    <name type="scientific">Rhodovulum marinum</name>
    <dbReference type="NCBI Taxonomy" id="320662"/>
    <lineage>
        <taxon>Bacteria</taxon>
        <taxon>Pseudomonadati</taxon>
        <taxon>Pseudomonadota</taxon>
        <taxon>Alphaproteobacteria</taxon>
        <taxon>Rhodobacterales</taxon>
        <taxon>Paracoccaceae</taxon>
        <taxon>Rhodovulum</taxon>
    </lineage>
</organism>
<dbReference type="GO" id="GO:0022857">
    <property type="term" value="F:transmembrane transporter activity"/>
    <property type="evidence" value="ECO:0007669"/>
    <property type="project" value="UniProtKB-UniRule"/>
</dbReference>
<keyword evidence="6 9" id="KW-1133">Transmembrane helix</keyword>
<evidence type="ECO:0000256" key="3">
    <source>
        <dbReference type="ARBA" id="ARBA00022475"/>
    </source>
</evidence>
<accession>A0A4V2SRU8</accession>
<protein>
    <recommendedName>
        <fullName evidence="9">TRAP transporter small permease protein</fullName>
    </recommendedName>
</protein>
<feature type="transmembrane region" description="Helical" evidence="9">
    <location>
        <begin position="90"/>
        <end position="111"/>
    </location>
</feature>
<dbReference type="InterPro" id="IPR007387">
    <property type="entry name" value="TRAP_DctQ"/>
</dbReference>
<dbReference type="Pfam" id="PF04290">
    <property type="entry name" value="DctQ"/>
    <property type="match status" value="1"/>
</dbReference>
<evidence type="ECO:0000313" key="12">
    <source>
        <dbReference type="Proteomes" id="UP000294835"/>
    </source>
</evidence>
<evidence type="ECO:0000256" key="7">
    <source>
        <dbReference type="ARBA" id="ARBA00023136"/>
    </source>
</evidence>
<dbReference type="GO" id="GO:0005886">
    <property type="term" value="C:plasma membrane"/>
    <property type="evidence" value="ECO:0007669"/>
    <property type="project" value="UniProtKB-SubCell"/>
</dbReference>
<reference evidence="11 12" key="1">
    <citation type="submission" date="2019-03" db="EMBL/GenBank/DDBJ databases">
        <title>Genomic Encyclopedia of Type Strains, Phase IV (KMG-IV): sequencing the most valuable type-strain genomes for metagenomic binning, comparative biology and taxonomic classification.</title>
        <authorList>
            <person name="Goeker M."/>
        </authorList>
    </citation>
    <scope>NUCLEOTIDE SEQUENCE [LARGE SCALE GENOMIC DNA]</scope>
    <source>
        <strain evidence="11 12">DSM 18063</strain>
    </source>
</reference>
<dbReference type="PANTHER" id="PTHR35011">
    <property type="entry name" value="2,3-DIKETO-L-GULONATE TRAP TRANSPORTER SMALL PERMEASE PROTEIN YIAM"/>
    <property type="match status" value="1"/>
</dbReference>
<evidence type="ECO:0000259" key="10">
    <source>
        <dbReference type="Pfam" id="PF04290"/>
    </source>
</evidence>
<proteinExistence type="inferred from homology"/>
<evidence type="ECO:0000256" key="4">
    <source>
        <dbReference type="ARBA" id="ARBA00022519"/>
    </source>
</evidence>
<evidence type="ECO:0000256" key="2">
    <source>
        <dbReference type="ARBA" id="ARBA00022448"/>
    </source>
</evidence>
<feature type="transmembrane region" description="Helical" evidence="9">
    <location>
        <begin position="52"/>
        <end position="69"/>
    </location>
</feature>
<feature type="transmembrane region" description="Helical" evidence="9">
    <location>
        <begin position="131"/>
        <end position="151"/>
    </location>
</feature>
<sequence length="176" mass="19692">MAAAHALRRILDFLYKLGGVIAALFLVAILVIIVLQMLARWTSQTFPGATDYAGYCMAAASFFAFAYALNHGAHIRVSLFLSVLGRHRRWGELWCFGIGAITATFFARYAIKGTYWSWKLNEISQGLDKTPVWIPQLSMAAGTVLLAICFWDHLVRLIFTGDHGIRRDLVDQSHAE</sequence>
<keyword evidence="5 9" id="KW-0812">Transmembrane</keyword>
<feature type="domain" description="Tripartite ATP-independent periplasmic transporters DctQ component" evidence="10">
    <location>
        <begin position="29"/>
        <end position="158"/>
    </location>
</feature>
<keyword evidence="2 9" id="KW-0813">Transport</keyword>